<evidence type="ECO:0000256" key="6">
    <source>
        <dbReference type="SAM" id="MobiDB-lite"/>
    </source>
</evidence>
<keyword evidence="5" id="KW-0408">Iron</keyword>
<name>L7M0Y2_RHIPC</name>
<dbReference type="GO" id="GO:0006979">
    <property type="term" value="P:response to oxidative stress"/>
    <property type="evidence" value="ECO:0007669"/>
    <property type="project" value="InterPro"/>
</dbReference>
<dbReference type="CDD" id="cd09823">
    <property type="entry name" value="peroxinectin_like"/>
    <property type="match status" value="1"/>
</dbReference>
<evidence type="ECO:0000256" key="3">
    <source>
        <dbReference type="ARBA" id="ARBA00022559"/>
    </source>
</evidence>
<dbReference type="SUPFAM" id="SSF48113">
    <property type="entry name" value="Heme-dependent peroxidases"/>
    <property type="match status" value="1"/>
</dbReference>
<organism evidence="8">
    <name type="scientific">Rhipicephalus pulchellus</name>
    <name type="common">Yellow backed tick</name>
    <name type="synonym">Dermacentor pulchellus</name>
    <dbReference type="NCBI Taxonomy" id="72859"/>
    <lineage>
        <taxon>Eukaryota</taxon>
        <taxon>Metazoa</taxon>
        <taxon>Ecdysozoa</taxon>
        <taxon>Arthropoda</taxon>
        <taxon>Chelicerata</taxon>
        <taxon>Arachnida</taxon>
        <taxon>Acari</taxon>
        <taxon>Parasitiformes</taxon>
        <taxon>Ixodida</taxon>
        <taxon>Ixodoidea</taxon>
        <taxon>Ixodidae</taxon>
        <taxon>Rhipicephalinae</taxon>
        <taxon>Rhipicephalus</taxon>
        <taxon>Rhipicephalus</taxon>
    </lineage>
</organism>
<dbReference type="AlphaFoldDB" id="L7M0Y2"/>
<dbReference type="Pfam" id="PF03098">
    <property type="entry name" value="An_peroxidase"/>
    <property type="match status" value="1"/>
</dbReference>
<dbReference type="GO" id="GO:0020037">
    <property type="term" value="F:heme binding"/>
    <property type="evidence" value="ECO:0007669"/>
    <property type="project" value="InterPro"/>
</dbReference>
<dbReference type="PROSITE" id="PS50292">
    <property type="entry name" value="PEROXIDASE_3"/>
    <property type="match status" value="1"/>
</dbReference>
<evidence type="ECO:0000256" key="2">
    <source>
        <dbReference type="ARBA" id="ARBA00022525"/>
    </source>
</evidence>
<feature type="chain" id="PRO_5003981373" evidence="7">
    <location>
        <begin position="23"/>
        <end position="686"/>
    </location>
</feature>
<protein>
    <submittedName>
        <fullName evidence="8">Putative peroxinectin</fullName>
    </submittedName>
</protein>
<feature type="signal peptide" evidence="7">
    <location>
        <begin position="1"/>
        <end position="22"/>
    </location>
</feature>
<dbReference type="InterPro" id="IPR010255">
    <property type="entry name" value="Haem_peroxidase_sf"/>
</dbReference>
<evidence type="ECO:0000256" key="7">
    <source>
        <dbReference type="SAM" id="SignalP"/>
    </source>
</evidence>
<keyword evidence="4 7" id="KW-0732">Signal</keyword>
<keyword evidence="2" id="KW-0964">Secreted</keyword>
<keyword evidence="3" id="KW-0560">Oxidoreductase</keyword>
<keyword evidence="3" id="KW-0575">Peroxidase</keyword>
<dbReference type="EMBL" id="GACK01008241">
    <property type="protein sequence ID" value="JAA56793.1"/>
    <property type="molecule type" value="mRNA"/>
</dbReference>
<reference evidence="8" key="1">
    <citation type="submission" date="2012-11" db="EMBL/GenBank/DDBJ databases">
        <authorList>
            <person name="Lucero-Rivera Y.E."/>
            <person name="Tovar-Ramirez D."/>
        </authorList>
    </citation>
    <scope>NUCLEOTIDE SEQUENCE</scope>
    <source>
        <tissue evidence="8">Salivary gland</tissue>
    </source>
</reference>
<comment type="subcellular location">
    <subcellularLocation>
        <location evidence="1">Secreted</location>
    </subcellularLocation>
</comment>
<dbReference type="PANTHER" id="PTHR11475">
    <property type="entry name" value="OXIDASE/PEROXIDASE"/>
    <property type="match status" value="1"/>
</dbReference>
<dbReference type="GO" id="GO:0004601">
    <property type="term" value="F:peroxidase activity"/>
    <property type="evidence" value="ECO:0007669"/>
    <property type="project" value="UniProtKB-KW"/>
</dbReference>
<dbReference type="FunFam" id="1.10.640.10:FF:000003">
    <property type="entry name" value="chorion peroxidase"/>
    <property type="match status" value="1"/>
</dbReference>
<feature type="compositionally biased region" description="Basic and acidic residues" evidence="6">
    <location>
        <begin position="662"/>
        <end position="679"/>
    </location>
</feature>
<keyword evidence="5" id="KW-0479">Metal-binding</keyword>
<reference evidence="8" key="2">
    <citation type="journal article" date="2015" name="J. Proteomics">
        <title>Sexual differences in the sialomes of the zebra tick, Rhipicephalus pulchellus.</title>
        <authorList>
            <person name="Tan A.W."/>
            <person name="Francischetti I.M."/>
            <person name="Slovak M."/>
            <person name="Kini R.M."/>
            <person name="Ribeiro J.M."/>
        </authorList>
    </citation>
    <scope>NUCLEOTIDE SEQUENCE</scope>
    <source>
        <tissue evidence="8">Salivary gland</tissue>
    </source>
</reference>
<keyword evidence="5" id="KW-0349">Heme</keyword>
<dbReference type="GO" id="GO:0046872">
    <property type="term" value="F:metal ion binding"/>
    <property type="evidence" value="ECO:0007669"/>
    <property type="project" value="UniProtKB-KW"/>
</dbReference>
<dbReference type="InterPro" id="IPR037120">
    <property type="entry name" value="Haem_peroxidase_sf_animal"/>
</dbReference>
<dbReference type="PANTHER" id="PTHR11475:SF143">
    <property type="entry name" value="PUTATIVE-RELATED"/>
    <property type="match status" value="1"/>
</dbReference>
<evidence type="ECO:0000256" key="5">
    <source>
        <dbReference type="PIRSR" id="PIRSR619791-2"/>
    </source>
</evidence>
<accession>L7M0Y2</accession>
<dbReference type="GO" id="GO:0005576">
    <property type="term" value="C:extracellular region"/>
    <property type="evidence" value="ECO:0007669"/>
    <property type="project" value="UniProtKB-SubCell"/>
</dbReference>
<dbReference type="InterPro" id="IPR019791">
    <property type="entry name" value="Haem_peroxidase_animal"/>
</dbReference>
<proteinExistence type="evidence at transcript level"/>
<feature type="binding site" description="axial binding residue" evidence="5">
    <location>
        <position position="426"/>
    </location>
    <ligand>
        <name>heme b</name>
        <dbReference type="ChEBI" id="CHEBI:60344"/>
    </ligand>
    <ligandPart>
        <name>Fe</name>
        <dbReference type="ChEBI" id="CHEBI:18248"/>
    </ligandPart>
</feature>
<evidence type="ECO:0000256" key="1">
    <source>
        <dbReference type="ARBA" id="ARBA00004613"/>
    </source>
</evidence>
<evidence type="ECO:0000256" key="4">
    <source>
        <dbReference type="ARBA" id="ARBA00022729"/>
    </source>
</evidence>
<feature type="region of interest" description="Disordered" evidence="6">
    <location>
        <begin position="662"/>
        <end position="686"/>
    </location>
</feature>
<sequence>MNFSIPVASALFLIASATLSWGHDSGDFNIQRLRRSAGSTHPEGSIVPQCPYASKLRTGFEGGFGVQDLLDNSDARQQQVSLTDGADSLGSCTTNVECDPEKPFRELGGTCNNLAHPVWGSAGSCMRRELPPAYKDCVSAARLSVSGRRLPSARLVSMTIHPQRRSDDRNLTNIGVMFGQFLTHDISLAAPGPLSQLETELGPGPNPTCLQGPDCMPIDVPEDDDFYAQFNVTRIGMMRTHTCENCGNGPVYQMNQQTSYADLSQVYGYNSQIMNALRRFRSGLMLSQDTDGAEYMPDSVLPYADSCSLPEQNAFCSRAGDIRANQQPGILSMQTLWVREHNRIASQLASINSHWDDEKLFQVTKRIQEGRYQHIVFSEWLPWQLGPRVMKEYDLWVSSTGRTTYDDTLDATLSNEFSSAHFRYAHTNVPGAYYRMDEEGETLPVLKLKDAYFVPLNDTYHPVDDVLRGSVVQPMAQFNRFGDHGVTHYLFRKLSLPYGDDLFAVDIQRGRDHGVRPYVDWVQLCQNITITSFSNLSQVMPEETAQLYEQVYENVRDIDLYSGALSETRLEGAELGATYACGVARQFRLLKYADRFYYEHANQSGSFNDDQLDTIRKTTLTKILCENVAGMDSVSTNRNAFLLPTNEDDTVTCSDLPDIDLTKWKEEHGSEESSSEDNRSSMPTNE</sequence>
<dbReference type="Gene3D" id="1.10.640.10">
    <property type="entry name" value="Haem peroxidase domain superfamily, animal type"/>
    <property type="match status" value="1"/>
</dbReference>
<evidence type="ECO:0000313" key="8">
    <source>
        <dbReference type="EMBL" id="JAA56793.1"/>
    </source>
</evidence>
<dbReference type="PRINTS" id="PR00457">
    <property type="entry name" value="ANPEROXIDASE"/>
</dbReference>